<reference evidence="9 10" key="1">
    <citation type="journal article" date="2012" name="Stand. Genomic Sci.">
        <title>Genome sequence of the ocean sediment bacterium Saccharomonospora marina type strain (XMU15(T)).</title>
        <authorList>
            <person name="Klenk H.P."/>
            <person name="Lu M."/>
            <person name="Lucas S."/>
            <person name="Lapidus A."/>
            <person name="Copeland A."/>
            <person name="Pitluck S."/>
            <person name="Goodwin L.A."/>
            <person name="Han C."/>
            <person name="Tapia R."/>
            <person name="Brambilla E.M."/>
            <person name="Potter G."/>
            <person name="Land M."/>
            <person name="Ivanova N."/>
            <person name="Rohde M."/>
            <person name="Goker M."/>
            <person name="Detter J.C."/>
            <person name="Li W.J."/>
            <person name="Kyrpides N.C."/>
            <person name="Woyke T."/>
        </authorList>
    </citation>
    <scope>NUCLEOTIDE SEQUENCE [LARGE SCALE GENOMIC DNA]</scope>
    <source>
        <strain evidence="9 10">XMU15</strain>
    </source>
</reference>
<evidence type="ECO:0000256" key="6">
    <source>
        <dbReference type="ARBA" id="ARBA00023239"/>
    </source>
</evidence>
<evidence type="ECO:0000313" key="9">
    <source>
        <dbReference type="EMBL" id="EHR50206.1"/>
    </source>
</evidence>
<comment type="catalytic activity">
    <reaction evidence="1">
        <text>beta-D-fructose 1,6-bisphosphate = D-glyceraldehyde 3-phosphate + dihydroxyacetone phosphate</text>
        <dbReference type="Rhea" id="RHEA:14729"/>
        <dbReference type="ChEBI" id="CHEBI:32966"/>
        <dbReference type="ChEBI" id="CHEBI:57642"/>
        <dbReference type="ChEBI" id="CHEBI:59776"/>
        <dbReference type="EC" id="4.1.2.13"/>
    </reaction>
</comment>
<dbReference type="EMBL" id="CM001439">
    <property type="protein sequence ID" value="EHR50206.1"/>
    <property type="molecule type" value="Genomic_DNA"/>
</dbReference>
<dbReference type="InterPro" id="IPR013785">
    <property type="entry name" value="Aldolase_TIM"/>
</dbReference>
<dbReference type="STRING" id="882083.SacmaDRAFT_1947"/>
<proteinExistence type="inferred from homology"/>
<evidence type="ECO:0000256" key="2">
    <source>
        <dbReference type="ARBA" id="ARBA00004714"/>
    </source>
</evidence>
<keyword evidence="10" id="KW-1185">Reference proteome</keyword>
<dbReference type="PANTHER" id="PTHR11627">
    <property type="entry name" value="FRUCTOSE-BISPHOSPHATE ALDOLASE"/>
    <property type="match status" value="1"/>
</dbReference>
<comment type="pathway">
    <text evidence="2">Carbohydrate degradation; glycolysis; D-glyceraldehyde 3-phosphate and glycerone phosphate from D-glucose: step 4/4.</text>
</comment>
<dbReference type="Gene3D" id="3.20.20.70">
    <property type="entry name" value="Aldolase class I"/>
    <property type="match status" value="1"/>
</dbReference>
<organism evidence="9 10">
    <name type="scientific">Saccharomonospora marina XMU15</name>
    <dbReference type="NCBI Taxonomy" id="882083"/>
    <lineage>
        <taxon>Bacteria</taxon>
        <taxon>Bacillati</taxon>
        <taxon>Actinomycetota</taxon>
        <taxon>Actinomycetes</taxon>
        <taxon>Pseudonocardiales</taxon>
        <taxon>Pseudonocardiaceae</taxon>
        <taxon>Saccharomonospora</taxon>
    </lineage>
</organism>
<name>H5X7I6_9PSEU</name>
<dbReference type="UniPathway" id="UPA00109">
    <property type="reaction ID" value="UER00183"/>
</dbReference>
<gene>
    <name evidence="9" type="ORF">SacmaDRAFT_1947</name>
</gene>
<evidence type="ECO:0000256" key="4">
    <source>
        <dbReference type="ARBA" id="ARBA00013068"/>
    </source>
</evidence>
<dbReference type="Proteomes" id="UP000004926">
    <property type="component" value="Chromosome"/>
</dbReference>
<sequence length="338" mass="35164">MIQQAELAATATEMVAPGKGILAADESIATMSARLEKAGVEPTEDNRRAYRELLVTTPALDQGISGVILCDETFRQATSDGRPFPVALADTGLLPGIKVDTGAKPLAAAPGEKVTEGLDGLRERLEDYAALGARFAKWRAVIVIGDGRPSSRARRANAHALARYAALCQEAGVVPIVEPEVLMDGDHSMAACAAATAVTLHEVFVELREAGVELDGVVLKPNMVVPGKSSGEVATPDQVARATVETLSGAVPDDVAGIAFLSGGQPAEQATDNLAAMQGYDVSWPLTFSFGRALVDPALAAWRGSPDRVAAGQQALAHRVRCNSAALTGEPASRDHVA</sequence>
<keyword evidence="6" id="KW-0456">Lyase</keyword>
<comment type="similarity">
    <text evidence="3">Belongs to the class I fructose-bisphosphate aldolase family.</text>
</comment>
<accession>H5X7I6</accession>
<evidence type="ECO:0000256" key="5">
    <source>
        <dbReference type="ARBA" id="ARBA00023152"/>
    </source>
</evidence>
<dbReference type="GO" id="GO:0004332">
    <property type="term" value="F:fructose-bisphosphate aldolase activity"/>
    <property type="evidence" value="ECO:0007669"/>
    <property type="project" value="UniProtKB-EC"/>
</dbReference>
<dbReference type="AlphaFoldDB" id="H5X7I6"/>
<dbReference type="eggNOG" id="COG3588">
    <property type="taxonomic scope" value="Bacteria"/>
</dbReference>
<dbReference type="HOGENOM" id="CLU_031243_0_0_11"/>
<dbReference type="EC" id="4.1.2.13" evidence="4"/>
<dbReference type="GO" id="GO:0006096">
    <property type="term" value="P:glycolytic process"/>
    <property type="evidence" value="ECO:0007669"/>
    <property type="project" value="UniProtKB-UniPathway"/>
</dbReference>
<dbReference type="RefSeq" id="WP_009153591.1">
    <property type="nucleotide sequence ID" value="NZ_CM001439.1"/>
</dbReference>
<evidence type="ECO:0000256" key="7">
    <source>
        <dbReference type="ARBA" id="ARBA00029799"/>
    </source>
</evidence>
<dbReference type="SUPFAM" id="SSF51569">
    <property type="entry name" value="Aldolase"/>
    <property type="match status" value="1"/>
</dbReference>
<dbReference type="InterPro" id="IPR000741">
    <property type="entry name" value="FBA_I"/>
</dbReference>
<evidence type="ECO:0000256" key="3">
    <source>
        <dbReference type="ARBA" id="ARBA00010387"/>
    </source>
</evidence>
<keyword evidence="5" id="KW-0324">Glycolysis</keyword>
<dbReference type="Pfam" id="PF00274">
    <property type="entry name" value="Glycolytic"/>
    <property type="match status" value="1"/>
</dbReference>
<evidence type="ECO:0000313" key="10">
    <source>
        <dbReference type="Proteomes" id="UP000004926"/>
    </source>
</evidence>
<evidence type="ECO:0000256" key="1">
    <source>
        <dbReference type="ARBA" id="ARBA00000441"/>
    </source>
</evidence>
<protein>
    <recommendedName>
        <fullName evidence="8">Probable fructose-bisphosphate aldolase class 1</fullName>
        <ecNumber evidence="4">4.1.2.13</ecNumber>
    </recommendedName>
    <alternativeName>
        <fullName evidence="7">Fructose-bisphosphate aldolase class I</fullName>
    </alternativeName>
</protein>
<dbReference type="FunFam" id="3.20.20.70:FF:000140">
    <property type="entry name" value="Fructose-bisphosphate aldolase"/>
    <property type="match status" value="1"/>
</dbReference>
<evidence type="ECO:0000256" key="8">
    <source>
        <dbReference type="ARBA" id="ARBA00072515"/>
    </source>
</evidence>
<dbReference type="NCBIfam" id="NF033379">
    <property type="entry name" value="FrucBisAld_I"/>
    <property type="match status" value="1"/>
</dbReference>